<reference evidence="8" key="2">
    <citation type="submission" date="2025-09" db="UniProtKB">
        <authorList>
            <consortium name="Ensembl"/>
        </authorList>
    </citation>
    <scope>IDENTIFICATION</scope>
</reference>
<protein>
    <recommendedName>
        <fullName evidence="6">Anoctamin</fullName>
    </recommendedName>
</protein>
<feature type="transmembrane region" description="Helical" evidence="6">
    <location>
        <begin position="658"/>
        <end position="679"/>
    </location>
</feature>
<dbReference type="GeneTree" id="ENSGT00940000165986"/>
<evidence type="ECO:0000259" key="7">
    <source>
        <dbReference type="Pfam" id="PF04547"/>
    </source>
</evidence>
<dbReference type="GO" id="GO:0005886">
    <property type="term" value="C:plasma membrane"/>
    <property type="evidence" value="ECO:0007669"/>
    <property type="project" value="TreeGrafter"/>
</dbReference>
<reference evidence="8" key="1">
    <citation type="submission" date="2025-08" db="UniProtKB">
        <authorList>
            <consortium name="Ensembl"/>
        </authorList>
    </citation>
    <scope>IDENTIFICATION</scope>
</reference>
<evidence type="ECO:0000256" key="2">
    <source>
        <dbReference type="ARBA" id="ARBA00009671"/>
    </source>
</evidence>
<dbReference type="OrthoDB" id="296386at2759"/>
<feature type="transmembrane region" description="Helical" evidence="6">
    <location>
        <begin position="564"/>
        <end position="587"/>
    </location>
</feature>
<evidence type="ECO:0000256" key="1">
    <source>
        <dbReference type="ARBA" id="ARBA00004141"/>
    </source>
</evidence>
<dbReference type="PANTHER" id="PTHR12308">
    <property type="entry name" value="ANOCTAMIN"/>
    <property type="match status" value="1"/>
</dbReference>
<evidence type="ECO:0000256" key="6">
    <source>
        <dbReference type="RuleBase" id="RU280814"/>
    </source>
</evidence>
<dbReference type="PANTHER" id="PTHR12308:SF36">
    <property type="entry name" value="ANOCTAMIN"/>
    <property type="match status" value="1"/>
</dbReference>
<evidence type="ECO:0000313" key="8">
    <source>
        <dbReference type="Ensembl" id="ENSLLEP00000043732.1"/>
    </source>
</evidence>
<dbReference type="Proteomes" id="UP000694569">
    <property type="component" value="Unplaced"/>
</dbReference>
<proteinExistence type="inferred from homology"/>
<keyword evidence="4 6" id="KW-1133">Transmembrane helix</keyword>
<feature type="transmembrane region" description="Helical" evidence="6">
    <location>
        <begin position="475"/>
        <end position="493"/>
    </location>
</feature>
<feature type="transmembrane region" description="Helical" evidence="6">
    <location>
        <begin position="615"/>
        <end position="638"/>
    </location>
</feature>
<keyword evidence="3 6" id="KW-0812">Transmembrane</keyword>
<keyword evidence="5 6" id="KW-0472">Membrane</keyword>
<name>A0A8C5R043_9ANUR</name>
<dbReference type="AlphaFoldDB" id="A0A8C5R043"/>
<feature type="transmembrane region" description="Helical" evidence="6">
    <location>
        <begin position="313"/>
        <end position="331"/>
    </location>
</feature>
<dbReference type="InterPro" id="IPR007632">
    <property type="entry name" value="Anoctamin"/>
</dbReference>
<feature type="transmembrane region" description="Helical" evidence="6">
    <location>
        <begin position="285"/>
        <end position="307"/>
    </location>
</feature>
<keyword evidence="9" id="KW-1185">Reference proteome</keyword>
<feature type="transmembrane region" description="Helical" evidence="6">
    <location>
        <begin position="384"/>
        <end position="409"/>
    </location>
</feature>
<evidence type="ECO:0000256" key="4">
    <source>
        <dbReference type="ARBA" id="ARBA00022989"/>
    </source>
</evidence>
<evidence type="ECO:0000256" key="3">
    <source>
        <dbReference type="ARBA" id="ARBA00022692"/>
    </source>
</evidence>
<comment type="similarity">
    <text evidence="2 6">Belongs to the anoctamin family.</text>
</comment>
<dbReference type="Pfam" id="PF04547">
    <property type="entry name" value="Anoctamin"/>
    <property type="match status" value="1"/>
</dbReference>
<dbReference type="GO" id="GO:0005254">
    <property type="term" value="F:chloride channel activity"/>
    <property type="evidence" value="ECO:0007669"/>
    <property type="project" value="TreeGrafter"/>
</dbReference>
<dbReference type="InterPro" id="IPR049452">
    <property type="entry name" value="Anoctamin_TM"/>
</dbReference>
<dbReference type="Ensembl" id="ENSLLET00000045478.1">
    <property type="protein sequence ID" value="ENSLLEP00000043732.1"/>
    <property type="gene ID" value="ENSLLEG00000027742.1"/>
</dbReference>
<feature type="transmembrane region" description="Helical" evidence="6">
    <location>
        <begin position="429"/>
        <end position="454"/>
    </location>
</feature>
<organism evidence="8 9">
    <name type="scientific">Leptobrachium leishanense</name>
    <name type="common">Leishan spiny toad</name>
    <dbReference type="NCBI Taxonomy" id="445787"/>
    <lineage>
        <taxon>Eukaryota</taxon>
        <taxon>Metazoa</taxon>
        <taxon>Chordata</taxon>
        <taxon>Craniata</taxon>
        <taxon>Vertebrata</taxon>
        <taxon>Euteleostomi</taxon>
        <taxon>Amphibia</taxon>
        <taxon>Batrachia</taxon>
        <taxon>Anura</taxon>
        <taxon>Pelobatoidea</taxon>
        <taxon>Megophryidae</taxon>
        <taxon>Leptobrachium</taxon>
    </lineage>
</organism>
<sequence>MQFCFFKMIKSSFLFLQRHVLSKSAGRSRLPGWEGSAFRVSQSCTAIKLSNVRITQSMGDNCGRSQEVFSLHLYKGIMGSWKGTICECCQTDSIQTLAVIQLKPDVNPETKKWLTAFLKALSTSGGPGILVHPGEDDEGHILLLSATECLLLQATENLGFAKMDCQGIMRTFSCSSRQDFLNSDKIHLFLTLSEQQFLLKHEVENLKVHEETSIPGYPQYVLFPGQHIVYLLQKLKIIVKFYPLHDKPQLDTLTTSWYRQVRFTPQPIDAIRGYFGEPVAFYFDFLGYFTLSLMAMMLLSHFCALFQDSLDKYVIFAVFNILWSTVIMEFWKRHSSVKAYFWGTLQRKSYLKSSRVQFWGTLTKSPITGRWGLYYPQWKRTLRILFVTMPSVCLFLGLTLDGMLMFLYWEKWTRDQYHNSSNLREAILFYLPSVLHTLYMEALNALYARAAAALTEWENHRLETSFQNHLTVKVLLFRFINCFGLLFYITFYLQDLQLLHKRLSSLLIVSQMINQFSEFLLPYLRQKLKVDAWSVAGTHPFIDEVVSQGDLPRYPGLFEEYMELFVQFGYVSLFSCVYPFTAALLILNNITEIRTDAIKVSQFYQKPFPEAADGIGVWQVAFEILGYISIITNCFLISVSPEVQAICKEYEVGPESFLLYMLGTEHLLIIIKLVVAFAIPDIPAWLQLKMAQLEYHALDTESQLEKLLFNQE</sequence>
<evidence type="ECO:0000256" key="5">
    <source>
        <dbReference type="ARBA" id="ARBA00023136"/>
    </source>
</evidence>
<comment type="subcellular location">
    <subcellularLocation>
        <location evidence="1 6">Membrane</location>
        <topology evidence="1 6">Multi-pass membrane protein</topology>
    </subcellularLocation>
</comment>
<feature type="domain" description="Anoctamin transmembrane" evidence="7">
    <location>
        <begin position="271"/>
        <end position="692"/>
    </location>
</feature>
<evidence type="ECO:0000313" key="9">
    <source>
        <dbReference type="Proteomes" id="UP000694569"/>
    </source>
</evidence>
<accession>A0A8C5R043</accession>